<evidence type="ECO:0000313" key="4">
    <source>
        <dbReference type="Proteomes" id="UP000563426"/>
    </source>
</evidence>
<dbReference type="Proteomes" id="UP000563426">
    <property type="component" value="Unassembled WGS sequence"/>
</dbReference>
<sequence>MSRKRIELEDSQEEIREVRRPGQGAREMQQQLAKDAPIKTFFTRLFGIHTDERAWRLGAEGEEQVGALLEGLRPHGWAVEHDVTIGQKGANVDHLVIGPPGVFVINTKLVSADVWVSGPVVKVGAFRTDFVEKLEAEAMRVRKKLLAATGQRALWVQGLLVFVRPTLRVKRQPRHVAVLADRELVPRLLQQEVTLGHDEVAALARAARVDSTWR</sequence>
<feature type="domain" description="NERD" evidence="2">
    <location>
        <begin position="57"/>
        <end position="153"/>
    </location>
</feature>
<organism evidence="3 4">
    <name type="scientific">Corallococcus exercitus</name>
    <dbReference type="NCBI Taxonomy" id="2316736"/>
    <lineage>
        <taxon>Bacteria</taxon>
        <taxon>Pseudomonadati</taxon>
        <taxon>Myxococcota</taxon>
        <taxon>Myxococcia</taxon>
        <taxon>Myxococcales</taxon>
        <taxon>Cystobacterineae</taxon>
        <taxon>Myxococcaceae</taxon>
        <taxon>Corallococcus</taxon>
    </lineage>
</organism>
<dbReference type="PROSITE" id="PS50965">
    <property type="entry name" value="NERD"/>
    <property type="match status" value="1"/>
</dbReference>
<comment type="caution">
    <text evidence="3">The sequence shown here is derived from an EMBL/GenBank/DDBJ whole genome shotgun (WGS) entry which is preliminary data.</text>
</comment>
<feature type="region of interest" description="Disordered" evidence="1">
    <location>
        <begin position="1"/>
        <end position="30"/>
    </location>
</feature>
<feature type="compositionally biased region" description="Basic and acidic residues" evidence="1">
    <location>
        <begin position="1"/>
        <end position="20"/>
    </location>
</feature>
<dbReference type="EMBL" id="JABFJV010000012">
    <property type="protein sequence ID" value="NOK32369.1"/>
    <property type="molecule type" value="Genomic_DNA"/>
</dbReference>
<reference evidence="3 4" key="1">
    <citation type="submission" date="2020-05" db="EMBL/GenBank/DDBJ databases">
        <authorList>
            <person name="Whitworth D."/>
        </authorList>
    </citation>
    <scope>NUCLEOTIDE SEQUENCE [LARGE SCALE GENOMIC DNA]</scope>
    <source>
        <strain evidence="3 4">AB043B</strain>
    </source>
</reference>
<accession>A0A7Y4KGC6</accession>
<evidence type="ECO:0000256" key="1">
    <source>
        <dbReference type="SAM" id="MobiDB-lite"/>
    </source>
</evidence>
<evidence type="ECO:0000313" key="3">
    <source>
        <dbReference type="EMBL" id="NOK32369.1"/>
    </source>
</evidence>
<proteinExistence type="predicted"/>
<protein>
    <submittedName>
        <fullName evidence="3">NERD domain-containing protein</fullName>
    </submittedName>
</protein>
<evidence type="ECO:0000259" key="2">
    <source>
        <dbReference type="PROSITE" id="PS50965"/>
    </source>
</evidence>
<gene>
    <name evidence="3" type="ORF">HMI49_04030</name>
</gene>
<dbReference type="AlphaFoldDB" id="A0A7Y4KGC6"/>
<dbReference type="InterPro" id="IPR011528">
    <property type="entry name" value="NERD"/>
</dbReference>
<dbReference type="RefSeq" id="WP_171433079.1">
    <property type="nucleotide sequence ID" value="NZ_JABFJV010000012.1"/>
</dbReference>
<keyword evidence="4" id="KW-1185">Reference proteome</keyword>
<dbReference type="Pfam" id="PF08378">
    <property type="entry name" value="NERD"/>
    <property type="match status" value="1"/>
</dbReference>
<name>A0A7Y4KGC6_9BACT</name>